<keyword evidence="1" id="KW-0812">Transmembrane</keyword>
<dbReference type="RefSeq" id="WP_021118248.1">
    <property type="nucleotide sequence ID" value="NZ_CP049088.1"/>
</dbReference>
<protein>
    <recommendedName>
        <fullName evidence="5">DUF2335 domain-containing protein</fullName>
    </recommendedName>
</protein>
<feature type="transmembrane region" description="Helical" evidence="1">
    <location>
        <begin position="103"/>
        <end position="121"/>
    </location>
</feature>
<dbReference type="EMBL" id="CP071491">
    <property type="protein sequence ID" value="QSX17946.1"/>
    <property type="molecule type" value="Genomic_DNA"/>
</dbReference>
<proteinExistence type="predicted"/>
<evidence type="ECO:0000313" key="3">
    <source>
        <dbReference type="EMBL" id="QSX17946.1"/>
    </source>
</evidence>
<organism evidence="2 4">
    <name type="scientific">Glaesserella parasuis</name>
    <name type="common">Haemophilus parasuis</name>
    <dbReference type="NCBI Taxonomy" id="738"/>
    <lineage>
        <taxon>Bacteria</taxon>
        <taxon>Pseudomonadati</taxon>
        <taxon>Pseudomonadota</taxon>
        <taxon>Gammaproteobacteria</taxon>
        <taxon>Pasteurellales</taxon>
        <taxon>Pasteurellaceae</taxon>
        <taxon>Glaesserella</taxon>
    </lineage>
</organism>
<evidence type="ECO:0000313" key="4">
    <source>
        <dbReference type="Proteomes" id="UP001148834"/>
    </source>
</evidence>
<dbReference type="EMBL" id="JAODIR010000001">
    <property type="protein sequence ID" value="MDD2167070.1"/>
    <property type="molecule type" value="Genomic_DNA"/>
</dbReference>
<keyword evidence="1" id="KW-1133">Transmembrane helix</keyword>
<dbReference type="Proteomes" id="UP001148834">
    <property type="component" value="Unassembled WGS sequence"/>
</dbReference>
<dbReference type="AlphaFoldDB" id="A0A6G6HP48"/>
<reference evidence="2" key="2">
    <citation type="submission" date="2022-09" db="EMBL/GenBank/DDBJ databases">
        <title>Molecular characterization of Glaesserella parasuis strains circulating in commercial swine farms using whole-genome sequencing.</title>
        <authorList>
            <person name="Mugabi R."/>
            <person name="Clavijo M."/>
            <person name="Li G."/>
        </authorList>
    </citation>
    <scope>NUCLEOTIDE SEQUENCE</scope>
    <source>
        <strain evidence="2">0435-53</strain>
    </source>
</reference>
<evidence type="ECO:0008006" key="5">
    <source>
        <dbReference type="Google" id="ProtNLM"/>
    </source>
</evidence>
<dbReference type="Proteomes" id="UP000662736">
    <property type="component" value="Chromosome"/>
</dbReference>
<sequence length="124" mass="13806">MATKHVKAQARDSRGNEIAIASTNSDSPLLPVEQLERLHQFRPDLVDFVVNETQEEAKTRRNENRKINFYTFIERIIGLVFSLIIALVGILGAIYLGLEGHDWLAGTLGTVTIGTLAVAYLKNK</sequence>
<reference evidence="3" key="1">
    <citation type="submission" date="2021-03" db="EMBL/GenBank/DDBJ databases">
        <title>Characterization of a novel Integrative Conjugative Element in Glaesserella parasuis.</title>
        <authorList>
            <person name="Hu G."/>
            <person name="Sun H."/>
        </authorList>
    </citation>
    <scope>NUCLEOTIDE SEQUENCE</scope>
    <source>
        <strain evidence="3">GHP1807</strain>
    </source>
</reference>
<evidence type="ECO:0000313" key="2">
    <source>
        <dbReference type="EMBL" id="MDD2167070.1"/>
    </source>
</evidence>
<name>A0A6G6HP48_GLAPU</name>
<gene>
    <name evidence="3" type="ORF">J1G54_05400</name>
    <name evidence="2" type="ORF">N5925_00305</name>
</gene>
<keyword evidence="1" id="KW-0472">Membrane</keyword>
<accession>A0A6G6HP48</accession>
<evidence type="ECO:0000256" key="1">
    <source>
        <dbReference type="SAM" id="Phobius"/>
    </source>
</evidence>
<feature type="transmembrane region" description="Helical" evidence="1">
    <location>
        <begin position="76"/>
        <end position="97"/>
    </location>
</feature>